<proteinExistence type="predicted"/>
<evidence type="ECO:0000313" key="3">
    <source>
        <dbReference type="Proteomes" id="UP000583800"/>
    </source>
</evidence>
<name>A0A7X0EXI9_9ACTN</name>
<comment type="caution">
    <text evidence="2">The sequence shown here is derived from an EMBL/GenBank/DDBJ whole genome shotgun (WGS) entry which is preliminary data.</text>
</comment>
<reference evidence="2 3" key="1">
    <citation type="submission" date="2020-08" db="EMBL/GenBank/DDBJ databases">
        <title>Sequencing the genomes of 1000 actinobacteria strains.</title>
        <authorList>
            <person name="Klenk H.-P."/>
        </authorList>
    </citation>
    <scope>NUCLEOTIDE SEQUENCE [LARGE SCALE GENOMIC DNA]</scope>
    <source>
        <strain evidence="2 3">DSM 45913</strain>
    </source>
</reference>
<feature type="chain" id="PRO_5031363440" evidence="1">
    <location>
        <begin position="24"/>
        <end position="52"/>
    </location>
</feature>
<dbReference type="AlphaFoldDB" id="A0A7X0EXI9"/>
<protein>
    <submittedName>
        <fullName evidence="2">Uncharacterized protein</fullName>
    </submittedName>
</protein>
<dbReference type="EMBL" id="JACHJB010000002">
    <property type="protein sequence ID" value="MBB6348122.1"/>
    <property type="molecule type" value="Genomic_DNA"/>
</dbReference>
<dbReference type="Proteomes" id="UP000583800">
    <property type="component" value="Unassembled WGS sequence"/>
</dbReference>
<sequence>MSNTFAATRVALGIMLSTALVMAAHQVWTPSFTPLAWTLLGVTAGFSLSGSV</sequence>
<evidence type="ECO:0000313" key="2">
    <source>
        <dbReference type="EMBL" id="MBB6348122.1"/>
    </source>
</evidence>
<gene>
    <name evidence="2" type="ORF">FHU36_004667</name>
</gene>
<feature type="signal peptide" evidence="1">
    <location>
        <begin position="1"/>
        <end position="23"/>
    </location>
</feature>
<keyword evidence="1" id="KW-0732">Signal</keyword>
<organism evidence="2 3">
    <name type="scientific">Nonomuraea muscovyensis</name>
    <dbReference type="NCBI Taxonomy" id="1124761"/>
    <lineage>
        <taxon>Bacteria</taxon>
        <taxon>Bacillati</taxon>
        <taxon>Actinomycetota</taxon>
        <taxon>Actinomycetes</taxon>
        <taxon>Streptosporangiales</taxon>
        <taxon>Streptosporangiaceae</taxon>
        <taxon>Nonomuraea</taxon>
    </lineage>
</organism>
<keyword evidence="3" id="KW-1185">Reference proteome</keyword>
<dbReference type="RefSeq" id="WP_185085944.1">
    <property type="nucleotide sequence ID" value="NZ_JACHJB010000002.1"/>
</dbReference>
<accession>A0A7X0EXI9</accession>
<evidence type="ECO:0000256" key="1">
    <source>
        <dbReference type="SAM" id="SignalP"/>
    </source>
</evidence>